<dbReference type="Proteomes" id="UP001057381">
    <property type="component" value="Chromosome"/>
</dbReference>
<comment type="subunit">
    <text evidence="3">Monomer.</text>
</comment>
<accession>A0A9Q9F0S5</accession>
<protein>
    <recommendedName>
        <fullName evidence="3">Putative 2-succinyl-6-hydroxy-2,4-cyclohexadiene-1-carboxylate synthase</fullName>
        <shortName evidence="3">SHCHC synthase</shortName>
        <ecNumber evidence="3">4.2.99.20</ecNumber>
    </recommendedName>
</protein>
<dbReference type="EC" id="4.2.99.20" evidence="3"/>
<dbReference type="NCBIfam" id="TIGR03695">
    <property type="entry name" value="menH_SHCHC"/>
    <property type="match status" value="1"/>
</dbReference>
<dbReference type="InterPro" id="IPR029058">
    <property type="entry name" value="AB_hydrolase_fold"/>
</dbReference>
<dbReference type="EMBL" id="CP073809">
    <property type="protein sequence ID" value="UTH13273.1"/>
    <property type="molecule type" value="Genomic_DNA"/>
</dbReference>
<comment type="function">
    <text evidence="3">Catalyzes a proton abstraction reaction that results in 2,5-elimination of pyruvate from 2-succinyl-5-enolpyruvyl-6-hydroxy-3-cyclohexene-1-carboxylate (SEPHCHC) and the formation of 2-succinyl-6-hydroxy-2,4-cyclohexadiene-1-carboxylate (SHCHC).</text>
</comment>
<dbReference type="SUPFAM" id="SSF53474">
    <property type="entry name" value="alpha/beta-Hydrolases"/>
    <property type="match status" value="1"/>
</dbReference>
<proteinExistence type="inferred from homology"/>
<dbReference type="KEGG" id="mequ:KFV11_08360"/>
<dbReference type="Gene3D" id="3.40.50.1820">
    <property type="entry name" value="alpha/beta hydrolase"/>
    <property type="match status" value="1"/>
</dbReference>
<sequence length="259" mass="29587">MLNYHLTTRHSKILVIMLHGFMGDHQAFDEAVNRMSEVDVVAIDLPGHGSSLRDDQEWTFDWIISEIKAIVDTLHYERVLMYGYSMGGRIALYYALNHHVDGLILESASPGLDNAARRAERRIIDAERGKRIRHDFDSFVTYWAALPLFETDKPLSDEAAAQLDAMRRRQHPAGLNKALTDYGTGSQPSVWHRLADYTQPVLLLTGTKDSKFEQLNSRMHRLLPCSRHIKLPAGHTIHVEHPEIFDTIVIEFIKEANHV</sequence>
<comment type="catalytic activity">
    <reaction evidence="3">
        <text>5-enolpyruvoyl-6-hydroxy-2-succinyl-cyclohex-3-ene-1-carboxylate = (1R,6R)-6-hydroxy-2-succinyl-cyclohexa-2,4-diene-1-carboxylate + pyruvate</text>
        <dbReference type="Rhea" id="RHEA:25597"/>
        <dbReference type="ChEBI" id="CHEBI:15361"/>
        <dbReference type="ChEBI" id="CHEBI:58689"/>
        <dbReference type="ChEBI" id="CHEBI:58818"/>
        <dbReference type="EC" id="4.2.99.20"/>
    </reaction>
</comment>
<comment type="similarity">
    <text evidence="3">Belongs to the AB hydrolase superfamily. MenH family.</text>
</comment>
<evidence type="ECO:0000256" key="3">
    <source>
        <dbReference type="HAMAP-Rule" id="MF_01660"/>
    </source>
</evidence>
<evidence type="ECO:0000256" key="2">
    <source>
        <dbReference type="ARBA" id="ARBA00023239"/>
    </source>
</evidence>
<evidence type="ECO:0000313" key="5">
    <source>
        <dbReference type="EMBL" id="UTH13273.1"/>
    </source>
</evidence>
<dbReference type="GO" id="GO:0009234">
    <property type="term" value="P:menaquinone biosynthetic process"/>
    <property type="evidence" value="ECO:0007669"/>
    <property type="project" value="UniProtKB-UniRule"/>
</dbReference>
<dbReference type="InterPro" id="IPR022485">
    <property type="entry name" value="SHCHC_synthase_MenH"/>
</dbReference>
<dbReference type="InterPro" id="IPR000073">
    <property type="entry name" value="AB_hydrolase_1"/>
</dbReference>
<dbReference type="Pfam" id="PF00561">
    <property type="entry name" value="Abhydrolase_1"/>
    <property type="match status" value="1"/>
</dbReference>
<dbReference type="PANTHER" id="PTHR42916:SF1">
    <property type="entry name" value="PROTEIN PHYLLO, CHLOROPLASTIC"/>
    <property type="match status" value="1"/>
</dbReference>
<feature type="domain" description="AB hydrolase-1" evidence="4">
    <location>
        <begin position="14"/>
        <end position="242"/>
    </location>
</feature>
<reference evidence="5" key="1">
    <citation type="submission" date="2021-04" db="EMBL/GenBank/DDBJ databases">
        <title>Complete Genome Sequences of Macrococcus spp. from dog and cattle.</title>
        <authorList>
            <person name="Schwendener S."/>
            <person name="Perreten V."/>
        </authorList>
    </citation>
    <scope>NUCLEOTIDE SEQUENCE</scope>
    <source>
        <strain evidence="5">Epi0143-OL</strain>
    </source>
</reference>
<gene>
    <name evidence="3 5" type="primary">menH</name>
    <name evidence="5" type="ORF">KFV11_08360</name>
</gene>
<dbReference type="PANTHER" id="PTHR42916">
    <property type="entry name" value="2-SUCCINYL-5-ENOLPYRUVYL-6-HYDROXY-3-CYCLOHEXENE-1-CARBOXYLATE SYNTHASE"/>
    <property type="match status" value="1"/>
</dbReference>
<evidence type="ECO:0000313" key="6">
    <source>
        <dbReference type="Proteomes" id="UP001057381"/>
    </source>
</evidence>
<dbReference type="AlphaFoldDB" id="A0A9Q9F0S5"/>
<comment type="pathway">
    <text evidence="3">Quinol/quinone metabolism; menaquinone biosynthesis.</text>
</comment>
<organism evidence="5 6">
    <name type="scientific">Macrococcus equipercicus</name>
    <dbReference type="NCBI Taxonomy" id="69967"/>
    <lineage>
        <taxon>Bacteria</taxon>
        <taxon>Bacillati</taxon>
        <taxon>Bacillota</taxon>
        <taxon>Bacilli</taxon>
        <taxon>Bacillales</taxon>
        <taxon>Staphylococcaceae</taxon>
        <taxon>Macrococcus</taxon>
    </lineage>
</organism>
<evidence type="ECO:0000259" key="4">
    <source>
        <dbReference type="Pfam" id="PF00561"/>
    </source>
</evidence>
<keyword evidence="2 3" id="KW-0456">Lyase</keyword>
<dbReference type="GO" id="GO:0070205">
    <property type="term" value="F:2-succinyl-6-hydroxy-2,4-cyclohexadiene-1-carboxylate synthase activity"/>
    <property type="evidence" value="ECO:0007669"/>
    <property type="project" value="UniProtKB-UniRule"/>
</dbReference>
<evidence type="ECO:0000256" key="1">
    <source>
        <dbReference type="ARBA" id="ARBA00022428"/>
    </source>
</evidence>
<dbReference type="RefSeq" id="WP_254249692.1">
    <property type="nucleotide sequence ID" value="NZ_CP073809.1"/>
</dbReference>
<comment type="pathway">
    <text evidence="3">Quinol/quinone metabolism; 1,4-dihydroxy-2-naphthoate biosynthesis; 1,4-dihydroxy-2-naphthoate from chorismate: step 3/7.</text>
</comment>
<name>A0A9Q9F0S5_9STAP</name>
<keyword evidence="1 3" id="KW-0474">Menaquinone biosynthesis</keyword>
<dbReference type="HAMAP" id="MF_01660">
    <property type="entry name" value="MenH"/>
    <property type="match status" value="1"/>
</dbReference>